<protein>
    <recommendedName>
        <fullName evidence="3">asparagine synthase (glutamine-hydrolyzing)</fullName>
        <ecNumber evidence="3">6.3.5.4</ecNumber>
    </recommendedName>
</protein>
<evidence type="ECO:0000256" key="12">
    <source>
        <dbReference type="SAM" id="Phobius"/>
    </source>
</evidence>
<feature type="active site" description="For GATase activity" evidence="9">
    <location>
        <position position="2"/>
    </location>
</feature>
<feature type="transmembrane region" description="Helical" evidence="12">
    <location>
        <begin position="587"/>
        <end position="609"/>
    </location>
</feature>
<evidence type="ECO:0000256" key="3">
    <source>
        <dbReference type="ARBA" id="ARBA00012737"/>
    </source>
</evidence>
<dbReference type="SUPFAM" id="SSF52402">
    <property type="entry name" value="Adenine nucleotide alpha hydrolases-like"/>
    <property type="match status" value="1"/>
</dbReference>
<dbReference type="InterPro" id="IPR033738">
    <property type="entry name" value="AsnB_N"/>
</dbReference>
<gene>
    <name evidence="14" type="ORF">C8E03_10268</name>
</gene>
<sequence length="617" mass="71291">MCGIAGFFNPFEHYSDSSLHYNDILNRMNLVQKHRGPDDDGTYLSDTFAFAHVRLSIIDLSGGHQPMTRTYYSSNYTIVYNGELYNTDELKSDLKAKGHTFQTTCDTEVILIGFIEYGPDFVKKLNGIFAFAIADERTNELYLFRDRFGIKPLYYTHMNDTVIFSSEIKGIFEHPFVKPQLDISGLNEIFSIGPAKTPGVGVFKNIDEVLPGYFCKCSKDGLTLHQYWKLEAHEHSDSLEETIEKTSYLVQDSIKRQMVSDIPICTFLSGGVDSSLVSAICSNELKKKNKQLATFSFDFVNNNRYFKSNHFQPSQDRPWVEKMVKFLDSNHIYLECDKLSLADKLTDSVNAHDLPAMADVDSSMLYFCSLVKQYNAVTLTGECADEIFGGYPWFHKEECFHANTFPWTMNLEPRKTLLKEDFIHELNMEEYVDAAYKNSIQETPRLEGENQTEVRRREISYLNIKWFMQTLLTRMDRCSMYSGLEARVPFADHRLVEYVFNVPWSMKFHNGVVKSLLRESAAGLLPEEILYRKKSPYPKTYDPGYESLLAKKLIEVIEEPSSPILQFIDKTKVYFFINTPSDYGLPWYGQLMAAPQLIAYMLMINYWLLKYDTKILI</sequence>
<dbReference type="GO" id="GO:0004066">
    <property type="term" value="F:asparagine synthase (glutamine-hydrolyzing) activity"/>
    <property type="evidence" value="ECO:0007669"/>
    <property type="project" value="UniProtKB-EC"/>
</dbReference>
<keyword evidence="7 9" id="KW-0315">Glutamine amidotransferase</keyword>
<evidence type="ECO:0000256" key="9">
    <source>
        <dbReference type="PIRSR" id="PIRSR001589-1"/>
    </source>
</evidence>
<dbReference type="Gene3D" id="3.60.20.10">
    <property type="entry name" value="Glutamine Phosphoribosylpyrophosphate, subunit 1, domain 1"/>
    <property type="match status" value="1"/>
</dbReference>
<dbReference type="Pfam" id="PF00733">
    <property type="entry name" value="Asn_synthase"/>
    <property type="match status" value="1"/>
</dbReference>
<dbReference type="SUPFAM" id="SSF56235">
    <property type="entry name" value="N-terminal nucleophile aminohydrolases (Ntn hydrolases)"/>
    <property type="match status" value="1"/>
</dbReference>
<dbReference type="InterPro" id="IPR029055">
    <property type="entry name" value="Ntn_hydrolases_N"/>
</dbReference>
<dbReference type="InterPro" id="IPR017932">
    <property type="entry name" value="GATase_2_dom"/>
</dbReference>
<keyword evidence="12" id="KW-1133">Transmembrane helix</keyword>
<evidence type="ECO:0000256" key="4">
    <source>
        <dbReference type="ARBA" id="ARBA00022741"/>
    </source>
</evidence>
<dbReference type="GO" id="GO:0006529">
    <property type="term" value="P:asparagine biosynthetic process"/>
    <property type="evidence" value="ECO:0007669"/>
    <property type="project" value="UniProtKB-KW"/>
</dbReference>
<evidence type="ECO:0000259" key="13">
    <source>
        <dbReference type="PROSITE" id="PS51278"/>
    </source>
</evidence>
<dbReference type="GO" id="GO:0005829">
    <property type="term" value="C:cytosol"/>
    <property type="evidence" value="ECO:0007669"/>
    <property type="project" value="TreeGrafter"/>
</dbReference>
<evidence type="ECO:0000256" key="1">
    <source>
        <dbReference type="ARBA" id="ARBA00005187"/>
    </source>
</evidence>
<keyword evidence="6 9" id="KW-0061">Asparagine biosynthesis</keyword>
<accession>A0A318EPA8</accession>
<evidence type="ECO:0000256" key="2">
    <source>
        <dbReference type="ARBA" id="ARBA00005752"/>
    </source>
</evidence>
<feature type="binding site" evidence="10">
    <location>
        <position position="106"/>
    </location>
    <ligand>
        <name>L-glutamine</name>
        <dbReference type="ChEBI" id="CHEBI:58359"/>
    </ligand>
</feature>
<feature type="domain" description="Glutamine amidotransferase type-2" evidence="13">
    <location>
        <begin position="2"/>
        <end position="220"/>
    </location>
</feature>
<dbReference type="Proteomes" id="UP000247523">
    <property type="component" value="Unassembled WGS sequence"/>
</dbReference>
<dbReference type="InterPro" id="IPR014729">
    <property type="entry name" value="Rossmann-like_a/b/a_fold"/>
</dbReference>
<dbReference type="Gene3D" id="3.40.50.620">
    <property type="entry name" value="HUPs"/>
    <property type="match status" value="1"/>
</dbReference>
<dbReference type="PROSITE" id="PS51278">
    <property type="entry name" value="GATASE_TYPE_2"/>
    <property type="match status" value="1"/>
</dbReference>
<evidence type="ECO:0000256" key="10">
    <source>
        <dbReference type="PIRSR" id="PIRSR001589-2"/>
    </source>
</evidence>
<dbReference type="NCBIfam" id="TIGR01536">
    <property type="entry name" value="asn_synth_AEB"/>
    <property type="match status" value="1"/>
</dbReference>
<dbReference type="InterPro" id="IPR051786">
    <property type="entry name" value="ASN_synthetase/amidase"/>
</dbReference>
<evidence type="ECO:0000256" key="7">
    <source>
        <dbReference type="ARBA" id="ARBA00022962"/>
    </source>
</evidence>
<dbReference type="InterPro" id="IPR006426">
    <property type="entry name" value="Asn_synth_AEB"/>
</dbReference>
<comment type="similarity">
    <text evidence="2">Belongs to the asparagine synthetase family.</text>
</comment>
<dbReference type="EMBL" id="QICS01000002">
    <property type="protein sequence ID" value="PXV93301.1"/>
    <property type="molecule type" value="Genomic_DNA"/>
</dbReference>
<keyword evidence="12" id="KW-0812">Transmembrane</keyword>
<organism evidence="14 15">
    <name type="scientific">Lachnotalea glycerini</name>
    <dbReference type="NCBI Taxonomy" id="1763509"/>
    <lineage>
        <taxon>Bacteria</taxon>
        <taxon>Bacillati</taxon>
        <taxon>Bacillota</taxon>
        <taxon>Clostridia</taxon>
        <taxon>Lachnospirales</taxon>
        <taxon>Lachnospiraceae</taxon>
        <taxon>Lachnotalea</taxon>
    </lineage>
</organism>
<evidence type="ECO:0000256" key="5">
    <source>
        <dbReference type="ARBA" id="ARBA00022840"/>
    </source>
</evidence>
<keyword evidence="4 10" id="KW-0547">Nucleotide-binding</keyword>
<evidence type="ECO:0000256" key="6">
    <source>
        <dbReference type="ARBA" id="ARBA00022888"/>
    </source>
</evidence>
<dbReference type="CDD" id="cd00712">
    <property type="entry name" value="AsnB"/>
    <property type="match status" value="1"/>
</dbReference>
<keyword evidence="5 10" id="KW-0067">ATP-binding</keyword>
<comment type="catalytic activity">
    <reaction evidence="8">
        <text>L-aspartate + L-glutamine + ATP + H2O = L-asparagine + L-glutamate + AMP + diphosphate + H(+)</text>
        <dbReference type="Rhea" id="RHEA:12228"/>
        <dbReference type="ChEBI" id="CHEBI:15377"/>
        <dbReference type="ChEBI" id="CHEBI:15378"/>
        <dbReference type="ChEBI" id="CHEBI:29985"/>
        <dbReference type="ChEBI" id="CHEBI:29991"/>
        <dbReference type="ChEBI" id="CHEBI:30616"/>
        <dbReference type="ChEBI" id="CHEBI:33019"/>
        <dbReference type="ChEBI" id="CHEBI:58048"/>
        <dbReference type="ChEBI" id="CHEBI:58359"/>
        <dbReference type="ChEBI" id="CHEBI:456215"/>
        <dbReference type="EC" id="6.3.5.4"/>
    </reaction>
</comment>
<dbReference type="PANTHER" id="PTHR43284:SF1">
    <property type="entry name" value="ASPARAGINE SYNTHETASE"/>
    <property type="match status" value="1"/>
</dbReference>
<evidence type="ECO:0000256" key="8">
    <source>
        <dbReference type="ARBA" id="ARBA00048741"/>
    </source>
</evidence>
<comment type="caution">
    <text evidence="14">The sequence shown here is derived from an EMBL/GenBank/DDBJ whole genome shotgun (WGS) entry which is preliminary data.</text>
</comment>
<reference evidence="14 15" key="1">
    <citation type="submission" date="2018-05" db="EMBL/GenBank/DDBJ databases">
        <title>Genomic Encyclopedia of Type Strains, Phase IV (KMG-IV): sequencing the most valuable type-strain genomes for metagenomic binning, comparative biology and taxonomic classification.</title>
        <authorList>
            <person name="Goeker M."/>
        </authorList>
    </citation>
    <scope>NUCLEOTIDE SEQUENCE [LARGE SCALE GENOMIC DNA]</scope>
    <source>
        <strain evidence="14 15">DSM 28816</strain>
    </source>
</reference>
<dbReference type="Pfam" id="PF13537">
    <property type="entry name" value="GATase_7"/>
    <property type="match status" value="1"/>
</dbReference>
<dbReference type="PIRSF" id="PIRSF001589">
    <property type="entry name" value="Asn_synthetase_glu-h"/>
    <property type="match status" value="1"/>
</dbReference>
<keyword evidence="12" id="KW-0472">Membrane</keyword>
<dbReference type="AlphaFoldDB" id="A0A318EPA8"/>
<name>A0A318EPA8_9FIRM</name>
<keyword evidence="9" id="KW-0028">Amino-acid biosynthesis</keyword>
<evidence type="ECO:0000313" key="14">
    <source>
        <dbReference type="EMBL" id="PXV93301.1"/>
    </source>
</evidence>
<comment type="pathway">
    <text evidence="1">Amino-acid biosynthesis; L-asparagine biosynthesis; L-asparagine from L-aspartate (L-Gln route): step 1/1.</text>
</comment>
<proteinExistence type="inferred from homology"/>
<dbReference type="RefSeq" id="WP_110290453.1">
    <property type="nucleotide sequence ID" value="NZ_QICS01000002.1"/>
</dbReference>
<dbReference type="InterPro" id="IPR001962">
    <property type="entry name" value="Asn_synthase"/>
</dbReference>
<dbReference type="CDD" id="cd01991">
    <property type="entry name" value="Asn_synthase_B_C"/>
    <property type="match status" value="1"/>
</dbReference>
<dbReference type="GO" id="GO:0005524">
    <property type="term" value="F:ATP binding"/>
    <property type="evidence" value="ECO:0007669"/>
    <property type="project" value="UniProtKB-KW"/>
</dbReference>
<feature type="site" description="Important for beta-aspartyl-AMP intermediate formation" evidence="11">
    <location>
        <position position="382"/>
    </location>
</feature>
<dbReference type="PANTHER" id="PTHR43284">
    <property type="entry name" value="ASPARAGINE SYNTHETASE (GLUTAMINE-HYDROLYZING)"/>
    <property type="match status" value="1"/>
</dbReference>
<evidence type="ECO:0000256" key="11">
    <source>
        <dbReference type="PIRSR" id="PIRSR001589-3"/>
    </source>
</evidence>
<evidence type="ECO:0000313" key="15">
    <source>
        <dbReference type="Proteomes" id="UP000247523"/>
    </source>
</evidence>
<dbReference type="EC" id="6.3.5.4" evidence="3"/>